<dbReference type="EMBL" id="FWXW01000001">
    <property type="protein sequence ID" value="SMC41717.1"/>
    <property type="molecule type" value="Genomic_DNA"/>
</dbReference>
<dbReference type="Pfam" id="PF06898">
    <property type="entry name" value="YqfD"/>
    <property type="match status" value="1"/>
</dbReference>
<dbReference type="PIRSF" id="PIRSF029895">
    <property type="entry name" value="SpoIV"/>
    <property type="match status" value="1"/>
</dbReference>
<dbReference type="InterPro" id="IPR010690">
    <property type="entry name" value="YqfD"/>
</dbReference>
<keyword evidence="1" id="KW-0472">Membrane</keyword>
<sequence>MLTLVNFLRGSVEVEIESVFPERIINLCSQNDIPFWGLRWMSATRLRMKLERRHYRKLCARAKRLSCTITVVGRKGVPFFLGRFKKRYALIAGLLLFLMLIPGSLFIWDIQVSGNKTVTDREILEELKKLGVGIGTFGPSIDPETIKHHALLDIGELSWITVNVSGSRAYVLVRERTEPPEIVDESIPANLVAAKTGVITRMEVYNGSPQFKAGQTVLAGELLVSGVVDTPTVGVRFLHAEGKVYARTWYELSAETPLAAEEKAYTGRETTRLTLVLCGRRINLYLDGGISFADYDKIRSDRKIRLPNGMTLPVSLSAETYREYEPVIVQEERQAAEERLKQALLLQLRLKLDQGEVLNTRFDVGEQDGVLKVTLTGECEEQIAKTTEIPEENLKR</sequence>
<gene>
    <name evidence="2" type="ORF">SAMN02745168_0821</name>
</gene>
<dbReference type="Proteomes" id="UP000192790">
    <property type="component" value="Unassembled WGS sequence"/>
</dbReference>
<name>A0A1W1YZR6_9FIRM</name>
<evidence type="ECO:0000256" key="1">
    <source>
        <dbReference type="SAM" id="Phobius"/>
    </source>
</evidence>
<accession>A0A1W1YZR6</accession>
<reference evidence="2 3" key="1">
    <citation type="submission" date="2017-04" db="EMBL/GenBank/DDBJ databases">
        <authorList>
            <person name="Afonso C.L."/>
            <person name="Miller P.J."/>
            <person name="Scott M.A."/>
            <person name="Spackman E."/>
            <person name="Goraichik I."/>
            <person name="Dimitrov K.M."/>
            <person name="Suarez D.L."/>
            <person name="Swayne D.E."/>
        </authorList>
    </citation>
    <scope>NUCLEOTIDE SEQUENCE [LARGE SCALE GENOMIC DNA]</scope>
    <source>
        <strain evidence="2 3">DSM 12816</strain>
    </source>
</reference>
<keyword evidence="3" id="KW-1185">Reference proteome</keyword>
<dbReference type="NCBIfam" id="TIGR02876">
    <property type="entry name" value="spore_yqfD"/>
    <property type="match status" value="1"/>
</dbReference>
<protein>
    <submittedName>
        <fullName evidence="2">Similar to stage IV sporulation protein</fullName>
    </submittedName>
</protein>
<proteinExistence type="predicted"/>
<keyword evidence="1" id="KW-1133">Transmembrane helix</keyword>
<evidence type="ECO:0000313" key="3">
    <source>
        <dbReference type="Proteomes" id="UP000192790"/>
    </source>
</evidence>
<dbReference type="AlphaFoldDB" id="A0A1W1YZR6"/>
<feature type="transmembrane region" description="Helical" evidence="1">
    <location>
        <begin position="88"/>
        <end position="108"/>
    </location>
</feature>
<keyword evidence="1" id="KW-0812">Transmembrane</keyword>
<dbReference type="OrthoDB" id="1640349at2"/>
<dbReference type="STRING" id="1122930.SAMN02745168_0821"/>
<dbReference type="RefSeq" id="WP_084233425.1">
    <property type="nucleotide sequence ID" value="NZ_FWXW01000001.1"/>
</dbReference>
<organism evidence="2 3">
    <name type="scientific">Papillibacter cinnamivorans DSM 12816</name>
    <dbReference type="NCBI Taxonomy" id="1122930"/>
    <lineage>
        <taxon>Bacteria</taxon>
        <taxon>Bacillati</taxon>
        <taxon>Bacillota</taxon>
        <taxon>Clostridia</taxon>
        <taxon>Eubacteriales</taxon>
        <taxon>Oscillospiraceae</taxon>
        <taxon>Papillibacter</taxon>
    </lineage>
</organism>
<evidence type="ECO:0000313" key="2">
    <source>
        <dbReference type="EMBL" id="SMC41717.1"/>
    </source>
</evidence>